<keyword evidence="2" id="KW-1185">Reference proteome</keyword>
<name>A0A3A3A8K7_9EURO</name>
<dbReference type="EMBL" id="MVGC01000040">
    <property type="protein sequence ID" value="RJE25701.1"/>
    <property type="molecule type" value="Genomic_DNA"/>
</dbReference>
<organism evidence="1 2">
    <name type="scientific">Aspergillus sclerotialis</name>
    <dbReference type="NCBI Taxonomy" id="2070753"/>
    <lineage>
        <taxon>Eukaryota</taxon>
        <taxon>Fungi</taxon>
        <taxon>Dikarya</taxon>
        <taxon>Ascomycota</taxon>
        <taxon>Pezizomycotina</taxon>
        <taxon>Eurotiomycetes</taxon>
        <taxon>Eurotiomycetidae</taxon>
        <taxon>Eurotiales</taxon>
        <taxon>Aspergillaceae</taxon>
        <taxon>Aspergillus</taxon>
        <taxon>Aspergillus subgen. Polypaecilum</taxon>
    </lineage>
</organism>
<reference evidence="2" key="1">
    <citation type="submission" date="2017-02" db="EMBL/GenBank/DDBJ databases">
        <authorList>
            <person name="Tafer H."/>
            <person name="Lopandic K."/>
        </authorList>
    </citation>
    <scope>NUCLEOTIDE SEQUENCE [LARGE SCALE GENOMIC DNA]</scope>
    <source>
        <strain evidence="2">CBS 366.77</strain>
    </source>
</reference>
<dbReference type="Proteomes" id="UP000266188">
    <property type="component" value="Unassembled WGS sequence"/>
</dbReference>
<comment type="caution">
    <text evidence="1">The sequence shown here is derived from an EMBL/GenBank/DDBJ whole genome shotgun (WGS) entry which is preliminary data.</text>
</comment>
<proteinExistence type="predicted"/>
<sequence>MVQSACQEVSEERKSQSATAKIFRTFDNMTKLPIWSHVASRGPWISRDTQLLKTSCAAQSTDSTRFLSGSDRIGVSGSMGKEDLVQGTKFRQSGQIKSYGRVDRHKGRDDQGDRNELCFSEHRETNHYYGNIFRSASYIDTYNNGSIEL</sequence>
<evidence type="ECO:0000313" key="1">
    <source>
        <dbReference type="EMBL" id="RJE25701.1"/>
    </source>
</evidence>
<protein>
    <submittedName>
        <fullName evidence="1">Uncharacterized protein</fullName>
    </submittedName>
</protein>
<gene>
    <name evidence="1" type="ORF">PHISCL_01964</name>
</gene>
<accession>A0A3A3A8K7</accession>
<evidence type="ECO:0000313" key="2">
    <source>
        <dbReference type="Proteomes" id="UP000266188"/>
    </source>
</evidence>
<dbReference type="AlphaFoldDB" id="A0A3A3A8K7"/>